<dbReference type="EMBL" id="CYRX01000023">
    <property type="protein sequence ID" value="CUH60039.1"/>
    <property type="molecule type" value="Genomic_DNA"/>
</dbReference>
<sequence length="86" mass="10035">MRKLMRPDPVEVQRVLEAGDTRHEHLVDGRTVARLGSTKDRRNIDGIKECLHMRDCRGWRMIGDWTGIWIECIRQALDLVCIEHAV</sequence>
<accession>A0A0P1EY23</accession>
<name>A0A0P1EY23_9RHOB</name>
<reference evidence="1 2" key="1">
    <citation type="submission" date="2015-09" db="EMBL/GenBank/DDBJ databases">
        <authorList>
            <consortium name="Swine Surveillance"/>
        </authorList>
    </citation>
    <scope>NUCLEOTIDE SEQUENCE [LARGE SCALE GENOMIC DNA]</scope>
    <source>
        <strain evidence="1 2">CECT 5294</strain>
    </source>
</reference>
<dbReference type="AlphaFoldDB" id="A0A0P1EY23"/>
<gene>
    <name evidence="1" type="ORF">THS5294_01328</name>
</gene>
<proteinExistence type="predicted"/>
<evidence type="ECO:0000313" key="2">
    <source>
        <dbReference type="Proteomes" id="UP000051298"/>
    </source>
</evidence>
<evidence type="ECO:0000313" key="1">
    <source>
        <dbReference type="EMBL" id="CUH60039.1"/>
    </source>
</evidence>
<dbReference type="Proteomes" id="UP000051298">
    <property type="component" value="Unassembled WGS sequence"/>
</dbReference>
<organism evidence="1 2">
    <name type="scientific">Thalassobacter stenotrophicus</name>
    <dbReference type="NCBI Taxonomy" id="266809"/>
    <lineage>
        <taxon>Bacteria</taxon>
        <taxon>Pseudomonadati</taxon>
        <taxon>Pseudomonadota</taxon>
        <taxon>Alphaproteobacteria</taxon>
        <taxon>Rhodobacterales</taxon>
        <taxon>Roseobacteraceae</taxon>
        <taxon>Thalassobacter</taxon>
    </lineage>
</organism>
<protein>
    <submittedName>
        <fullName evidence="1">Uncharacterized protein</fullName>
    </submittedName>
</protein>